<feature type="signal peptide" evidence="6">
    <location>
        <begin position="1"/>
        <end position="16"/>
    </location>
</feature>
<evidence type="ECO:0000313" key="7">
    <source>
        <dbReference type="EMBL" id="CAK1540255.1"/>
    </source>
</evidence>
<keyword evidence="4" id="KW-0378">Hydrolase</keyword>
<sequence length="452" mass="51878">MKVIILASLLCVVTSAYPFSFEKDIYSGTKFPKDIPVYFTNTECFGQRVIQLPLDHFNEKDDRTFNLTYALNINNFKPGGPIYLVMDVDYIGIGEYYSSQVNRLARETNGAVFLTERRYGANSRPFERLDPKNLQWLNTKQIMADYETLIRNIKKDQDYSQSKVVLYGLTRGGKFATWMRLLKPDLVDAVVASSATLLAKKDAKEVLEYESNLLKRFGTGCYDKAKTAFSTYEKMLKTVEGREKIKTEFNVCPESDLSIPENQYFMMDLIKMVSYNGELYCKENSNHDQDFKSEIEICNDVSYEKYIDSAKALYLNFHYQDCFEFGHFKTTSSKNQVFGNSAPLHFFTKMCKDLYDTEFDEAKLDKNIELTNKLYGGNQPNVTKVIFVNGELDGASTLSILEDLSAESPAIVIPDQYKIADAQQDSWKDSEELRNARKKIRQTIKSWIGSSD</sequence>
<dbReference type="SUPFAM" id="SSF53474">
    <property type="entry name" value="alpha/beta-Hydrolases"/>
    <property type="match status" value="1"/>
</dbReference>
<comment type="similarity">
    <text evidence="1">Belongs to the peptidase S28 family.</text>
</comment>
<dbReference type="Pfam" id="PF05577">
    <property type="entry name" value="Peptidase_S28"/>
    <property type="match status" value="2"/>
</dbReference>
<evidence type="ECO:0000256" key="5">
    <source>
        <dbReference type="ARBA" id="ARBA00023180"/>
    </source>
</evidence>
<comment type="caution">
    <text evidence="7">The sequence shown here is derived from an EMBL/GenBank/DDBJ whole genome shotgun (WGS) entry which is preliminary data.</text>
</comment>
<name>A0AAV1IVV7_9NEOP</name>
<evidence type="ECO:0008006" key="9">
    <source>
        <dbReference type="Google" id="ProtNLM"/>
    </source>
</evidence>
<dbReference type="Proteomes" id="UP001497472">
    <property type="component" value="Unassembled WGS sequence"/>
</dbReference>
<accession>A0AAV1IVV7</accession>
<keyword evidence="5" id="KW-0325">Glycoprotein</keyword>
<dbReference type="GO" id="GO:0006508">
    <property type="term" value="P:proteolysis"/>
    <property type="evidence" value="ECO:0007669"/>
    <property type="project" value="UniProtKB-KW"/>
</dbReference>
<dbReference type="Gene3D" id="3.40.50.1820">
    <property type="entry name" value="alpha/beta hydrolase"/>
    <property type="match status" value="1"/>
</dbReference>
<evidence type="ECO:0000313" key="8">
    <source>
        <dbReference type="Proteomes" id="UP001497472"/>
    </source>
</evidence>
<dbReference type="AlphaFoldDB" id="A0AAV1IVV7"/>
<evidence type="ECO:0000256" key="4">
    <source>
        <dbReference type="ARBA" id="ARBA00022801"/>
    </source>
</evidence>
<evidence type="ECO:0000256" key="1">
    <source>
        <dbReference type="ARBA" id="ARBA00011079"/>
    </source>
</evidence>
<evidence type="ECO:0000256" key="2">
    <source>
        <dbReference type="ARBA" id="ARBA00022670"/>
    </source>
</evidence>
<organism evidence="7 8">
    <name type="scientific">Leptosia nina</name>
    <dbReference type="NCBI Taxonomy" id="320188"/>
    <lineage>
        <taxon>Eukaryota</taxon>
        <taxon>Metazoa</taxon>
        <taxon>Ecdysozoa</taxon>
        <taxon>Arthropoda</taxon>
        <taxon>Hexapoda</taxon>
        <taxon>Insecta</taxon>
        <taxon>Pterygota</taxon>
        <taxon>Neoptera</taxon>
        <taxon>Endopterygota</taxon>
        <taxon>Lepidoptera</taxon>
        <taxon>Glossata</taxon>
        <taxon>Ditrysia</taxon>
        <taxon>Papilionoidea</taxon>
        <taxon>Pieridae</taxon>
        <taxon>Pierinae</taxon>
        <taxon>Leptosia</taxon>
    </lineage>
</organism>
<evidence type="ECO:0000256" key="6">
    <source>
        <dbReference type="SAM" id="SignalP"/>
    </source>
</evidence>
<dbReference type="InterPro" id="IPR008758">
    <property type="entry name" value="Peptidase_S28"/>
</dbReference>
<keyword evidence="8" id="KW-1185">Reference proteome</keyword>
<feature type="chain" id="PRO_5043449344" description="Prolylcarboxypeptidase" evidence="6">
    <location>
        <begin position="17"/>
        <end position="452"/>
    </location>
</feature>
<dbReference type="EMBL" id="CAVLEF010000001">
    <property type="protein sequence ID" value="CAK1540255.1"/>
    <property type="molecule type" value="Genomic_DNA"/>
</dbReference>
<dbReference type="GO" id="GO:0008239">
    <property type="term" value="F:dipeptidyl-peptidase activity"/>
    <property type="evidence" value="ECO:0007669"/>
    <property type="project" value="TreeGrafter"/>
</dbReference>
<keyword evidence="3 6" id="KW-0732">Signal</keyword>
<dbReference type="PANTHER" id="PTHR11010">
    <property type="entry name" value="PROTEASE S28 PRO-X CARBOXYPEPTIDASE-RELATED"/>
    <property type="match status" value="1"/>
</dbReference>
<keyword evidence="2" id="KW-0645">Protease</keyword>
<dbReference type="Gene3D" id="1.20.120.980">
    <property type="entry name" value="Serine carboxypeptidase S28, SKS domain"/>
    <property type="match status" value="1"/>
</dbReference>
<dbReference type="GO" id="GO:0070008">
    <property type="term" value="F:serine-type exopeptidase activity"/>
    <property type="evidence" value="ECO:0007669"/>
    <property type="project" value="InterPro"/>
</dbReference>
<proteinExistence type="inferred from homology"/>
<dbReference type="PANTHER" id="PTHR11010:SF5">
    <property type="entry name" value="RE36938P-RELATED"/>
    <property type="match status" value="1"/>
</dbReference>
<dbReference type="InterPro" id="IPR029058">
    <property type="entry name" value="AB_hydrolase_fold"/>
</dbReference>
<protein>
    <recommendedName>
        <fullName evidence="9">Prolylcarboxypeptidase</fullName>
    </recommendedName>
</protein>
<dbReference type="InterPro" id="IPR042269">
    <property type="entry name" value="Ser_carbopepase_S28_SKS"/>
</dbReference>
<gene>
    <name evidence="7" type="ORF">LNINA_LOCUS324</name>
</gene>
<reference evidence="7 8" key="1">
    <citation type="submission" date="2023-11" db="EMBL/GenBank/DDBJ databases">
        <authorList>
            <person name="Okamura Y."/>
        </authorList>
    </citation>
    <scope>NUCLEOTIDE SEQUENCE [LARGE SCALE GENOMIC DNA]</scope>
</reference>
<evidence type="ECO:0000256" key="3">
    <source>
        <dbReference type="ARBA" id="ARBA00022729"/>
    </source>
</evidence>